<dbReference type="Proteomes" id="UP001589785">
    <property type="component" value="Unassembled WGS sequence"/>
</dbReference>
<gene>
    <name evidence="1" type="ORF">ACFFHQ_12125</name>
</gene>
<comment type="caution">
    <text evidence="1">The sequence shown here is derived from an EMBL/GenBank/DDBJ whole genome shotgun (WGS) entry which is preliminary data.</text>
</comment>
<name>A0ABV6GUK9_9BACL</name>
<dbReference type="RefSeq" id="WP_382377397.1">
    <property type="nucleotide sequence ID" value="NZ_JBHLVN010000063.1"/>
</dbReference>
<protein>
    <submittedName>
        <fullName evidence="1">Uncharacterized protein</fullName>
    </submittedName>
</protein>
<organism evidence="1 2">
    <name type="scientific">Geobacillus jurassicus</name>
    <dbReference type="NCBI Taxonomy" id="235932"/>
    <lineage>
        <taxon>Bacteria</taxon>
        <taxon>Bacillati</taxon>
        <taxon>Bacillota</taxon>
        <taxon>Bacilli</taxon>
        <taxon>Bacillales</taxon>
        <taxon>Anoxybacillaceae</taxon>
        <taxon>Geobacillus</taxon>
    </lineage>
</organism>
<proteinExistence type="predicted"/>
<evidence type="ECO:0000313" key="2">
    <source>
        <dbReference type="Proteomes" id="UP001589785"/>
    </source>
</evidence>
<dbReference type="EMBL" id="JBHLVN010000063">
    <property type="protein sequence ID" value="MFC0298164.1"/>
    <property type="molecule type" value="Genomic_DNA"/>
</dbReference>
<evidence type="ECO:0000313" key="1">
    <source>
        <dbReference type="EMBL" id="MFC0298164.1"/>
    </source>
</evidence>
<accession>A0ABV6GUK9</accession>
<reference evidence="1 2" key="1">
    <citation type="submission" date="2024-09" db="EMBL/GenBank/DDBJ databases">
        <authorList>
            <person name="Sun Q."/>
            <person name="Mori K."/>
        </authorList>
    </citation>
    <scope>NUCLEOTIDE SEQUENCE [LARGE SCALE GENOMIC DNA]</scope>
    <source>
        <strain evidence="1 2">CCM 7224</strain>
    </source>
</reference>
<sequence>MKLVPSARRKRAYLSQFSTTHLHLRHPLVVAFFSFSFPVLSNLMQHRYATAFILIVWEPFINTKAHVESVKTLWRTFFRFTTGVVNH</sequence>
<keyword evidence="2" id="KW-1185">Reference proteome</keyword>